<evidence type="ECO:0000313" key="7">
    <source>
        <dbReference type="Proteomes" id="UP000282597"/>
    </source>
</evidence>
<evidence type="ECO:0000256" key="2">
    <source>
        <dbReference type="ARBA" id="ARBA00022692"/>
    </source>
</evidence>
<comment type="subcellular location">
    <subcellularLocation>
        <location evidence="5">Cell inner membrane</location>
        <topology evidence="5">Multi-pass membrane protein</topology>
    </subcellularLocation>
</comment>
<comment type="similarity">
    <text evidence="5">Belongs to the YciB family.</text>
</comment>
<evidence type="ECO:0000256" key="3">
    <source>
        <dbReference type="ARBA" id="ARBA00022989"/>
    </source>
</evidence>
<protein>
    <recommendedName>
        <fullName evidence="5">Inner membrane-spanning protein YciB</fullName>
    </recommendedName>
</protein>
<dbReference type="NCBIfam" id="NF001325">
    <property type="entry name" value="PRK00259.1-3"/>
    <property type="match status" value="1"/>
</dbReference>
<feature type="transmembrane region" description="Helical" evidence="5">
    <location>
        <begin position="151"/>
        <end position="170"/>
    </location>
</feature>
<evidence type="ECO:0000313" key="6">
    <source>
        <dbReference type="EMBL" id="BBE09410.1"/>
    </source>
</evidence>
<dbReference type="AlphaFoldDB" id="A0A2Z6EVB5"/>
<name>A0A2Z6EVB5_9BURK</name>
<keyword evidence="5" id="KW-0997">Cell inner membrane</keyword>
<dbReference type="GO" id="GO:0005886">
    <property type="term" value="C:plasma membrane"/>
    <property type="evidence" value="ECO:0007669"/>
    <property type="project" value="UniProtKB-SubCell"/>
</dbReference>
<keyword evidence="4 5" id="KW-0472">Membrane</keyword>
<gene>
    <name evidence="5" type="primary">yciB</name>
    <name evidence="6" type="ORF">MCB1EB_1249</name>
</gene>
<sequence length="176" mass="20101">MKFLFDLFPVALFFVAFKVWGIFVATAVTIAATLAQIAWVAFRHRKVEPALWVSLGVIVVLGGSTLLLRDEMFIKWKPTVLYWVFALTLIISRFAFNKNLMQAMLGKKIVMPQRAWSALNSAWAGFFVVLGCLNLVIAYQFSTDTWVNFKLFGGTALMFIFIIIQSIWLTRYLKSE</sequence>
<feature type="transmembrane region" description="Helical" evidence="5">
    <location>
        <begin position="49"/>
        <end position="68"/>
    </location>
</feature>
<evidence type="ECO:0000256" key="1">
    <source>
        <dbReference type="ARBA" id="ARBA00022475"/>
    </source>
</evidence>
<keyword evidence="2 5" id="KW-0812">Transmembrane</keyword>
<feature type="transmembrane region" description="Helical" evidence="5">
    <location>
        <begin position="117"/>
        <end position="139"/>
    </location>
</feature>
<dbReference type="PANTHER" id="PTHR36917">
    <property type="entry name" value="INTRACELLULAR SEPTATION PROTEIN A-RELATED"/>
    <property type="match status" value="1"/>
</dbReference>
<feature type="transmembrane region" description="Helical" evidence="5">
    <location>
        <begin position="80"/>
        <end position="96"/>
    </location>
</feature>
<dbReference type="NCBIfam" id="TIGR00997">
    <property type="entry name" value="ispZ"/>
    <property type="match status" value="1"/>
</dbReference>
<keyword evidence="1 5" id="KW-1003">Cell membrane</keyword>
<dbReference type="PANTHER" id="PTHR36917:SF1">
    <property type="entry name" value="INNER MEMBRANE-SPANNING PROTEIN YCIB"/>
    <property type="match status" value="1"/>
</dbReference>
<keyword evidence="3 5" id="KW-1133">Transmembrane helix</keyword>
<accession>A0A2Z6EVB5</accession>
<comment type="function">
    <text evidence="5">Plays a role in cell envelope biogenesis, maintenance of cell envelope integrity and membrane homeostasis.</text>
</comment>
<organism evidence="6 7">
    <name type="scientific">Mycoavidus cysteinexigens</name>
    <dbReference type="NCBI Taxonomy" id="1553431"/>
    <lineage>
        <taxon>Bacteria</taxon>
        <taxon>Pseudomonadati</taxon>
        <taxon>Pseudomonadota</taxon>
        <taxon>Betaproteobacteria</taxon>
        <taxon>Burkholderiales</taxon>
        <taxon>Burkholderiaceae</taxon>
        <taxon>Mycoavidus</taxon>
    </lineage>
</organism>
<evidence type="ECO:0000256" key="5">
    <source>
        <dbReference type="HAMAP-Rule" id="MF_00189"/>
    </source>
</evidence>
<reference evidence="6 7" key="1">
    <citation type="journal article" date="2018" name="Microbes Environ.">
        <title>Comparative Genomic Insights into Endofungal Lifestyles of Two Bacterial Endosymbionts, Mycoavidus cysteinexigens and Burkholderia rhizoxinica.</title>
        <authorList>
            <person name="Sharmin D."/>
            <person name="Guo Y."/>
            <person name="Nishizawa T."/>
            <person name="Ohshima S."/>
            <person name="Sato Y."/>
            <person name="Takashima Y."/>
            <person name="Narisawa K."/>
            <person name="Ohta H."/>
        </authorList>
    </citation>
    <scope>NUCLEOTIDE SEQUENCE [LARGE SCALE GENOMIC DNA]</scope>
    <source>
        <strain evidence="6 7">B1-EB</strain>
    </source>
</reference>
<dbReference type="HAMAP" id="MF_00189">
    <property type="entry name" value="YciB"/>
    <property type="match status" value="1"/>
</dbReference>
<keyword evidence="7" id="KW-1185">Reference proteome</keyword>
<proteinExistence type="inferred from homology"/>
<dbReference type="RefSeq" id="WP_045362024.1">
    <property type="nucleotide sequence ID" value="NZ_AP018150.1"/>
</dbReference>
<dbReference type="EMBL" id="AP018150">
    <property type="protein sequence ID" value="BBE09410.1"/>
    <property type="molecule type" value="Genomic_DNA"/>
</dbReference>
<dbReference type="KEGG" id="mcys:MCB1EB_1249"/>
<evidence type="ECO:0000256" key="4">
    <source>
        <dbReference type="ARBA" id="ARBA00023136"/>
    </source>
</evidence>
<dbReference type="InterPro" id="IPR006008">
    <property type="entry name" value="YciB"/>
</dbReference>
<dbReference type="Pfam" id="PF04279">
    <property type="entry name" value="IspA"/>
    <property type="match status" value="1"/>
</dbReference>
<dbReference type="Proteomes" id="UP000282597">
    <property type="component" value="Chromosome"/>
</dbReference>
<feature type="transmembrane region" description="Helical" evidence="5">
    <location>
        <begin position="20"/>
        <end position="42"/>
    </location>
</feature>